<feature type="region of interest" description="Disordered" evidence="1">
    <location>
        <begin position="334"/>
        <end position="358"/>
    </location>
</feature>
<evidence type="ECO:0000256" key="1">
    <source>
        <dbReference type="SAM" id="MobiDB-lite"/>
    </source>
</evidence>
<reference evidence="3 4" key="1">
    <citation type="journal article" date="2016" name="Appl. Environ. Microbiol.">
        <title>Lack of Overt Genome Reduction in the Bryostatin-Producing Bryozoan Symbiont "Candidatus Endobugula sertula".</title>
        <authorList>
            <person name="Miller I.J."/>
            <person name="Vanee N."/>
            <person name="Fong S.S."/>
            <person name="Lim-Fong G.E."/>
            <person name="Kwan J.C."/>
        </authorList>
    </citation>
    <scope>NUCLEOTIDE SEQUENCE [LARGE SCALE GENOMIC DNA]</scope>
    <source>
        <strain evidence="3">AB1-4</strain>
    </source>
</reference>
<feature type="compositionally biased region" description="Basic and acidic residues" evidence="1">
    <location>
        <begin position="343"/>
        <end position="357"/>
    </location>
</feature>
<dbReference type="Proteomes" id="UP000242502">
    <property type="component" value="Unassembled WGS sequence"/>
</dbReference>
<comment type="caution">
    <text evidence="3">The sequence shown here is derived from an EMBL/GenBank/DDBJ whole genome shotgun (WGS) entry which is preliminary data.</text>
</comment>
<organism evidence="3 4">
    <name type="scientific">Candidatus Endobugula sertula</name>
    <name type="common">Bugula neritina bacterial symbiont</name>
    <dbReference type="NCBI Taxonomy" id="62101"/>
    <lineage>
        <taxon>Bacteria</taxon>
        <taxon>Pseudomonadati</taxon>
        <taxon>Pseudomonadota</taxon>
        <taxon>Gammaproteobacteria</taxon>
        <taxon>Cellvibrionales</taxon>
        <taxon>Cellvibrionaceae</taxon>
        <taxon>Candidatus Endobugula</taxon>
    </lineage>
</organism>
<feature type="region of interest" description="Disordered" evidence="1">
    <location>
        <begin position="292"/>
        <end position="318"/>
    </location>
</feature>
<name>A0A1D2QLD6_9GAMM</name>
<gene>
    <name evidence="3" type="ORF">AB835_14450</name>
</gene>
<sequence>MIIKASQRGGTAKLAAHLLNEQDNEHVEVYEVSGFMSHHLRGAMDETYAISKGTRCKQPVFSVSLSPPQQENVTITTYEDATKRIEEAMKLQGQPRVIVFHEKEGRRHAHVVWSRIDAQQMKAINLPYFKNRMTEVSKSLYLDYGWELPKGFINREMRNPLNFTREQWQQAKRLNEDARLIKAALNDSWTNTKTLQAFKTSLEKRGFYLARGDRRSYVVVDWRGEVLSLSRWLNTNKKELKTKLGDHKTLPSVDEVTTNIDQKRATQTKTLIQNIKTHYHYALKPIIQRKEAQKTEHQQERKALKQAQLQRKQEQIQEHQARLRKGVLGLWDRLTGRHSKTRKQNEQEAQASKHRDQEEYDQLIAQQQGKRQHIQTVINNYRQKEQEELQSMKEAVFSKLPDKNVTQYQSEFDRIVKQQDQTKGLER</sequence>
<dbReference type="STRING" id="62101.AB835_14450"/>
<dbReference type="InterPro" id="IPR005094">
    <property type="entry name" value="Endonuclease_MobA/VirD2"/>
</dbReference>
<evidence type="ECO:0000313" key="4">
    <source>
        <dbReference type="Proteomes" id="UP000242502"/>
    </source>
</evidence>
<feature type="compositionally biased region" description="Basic and acidic residues" evidence="1">
    <location>
        <begin position="292"/>
        <end position="303"/>
    </location>
</feature>
<feature type="domain" description="MobA/VirD2-like nuclease" evidence="2">
    <location>
        <begin position="21"/>
        <end position="146"/>
    </location>
</feature>
<dbReference type="Pfam" id="PF03432">
    <property type="entry name" value="Relaxase"/>
    <property type="match status" value="1"/>
</dbReference>
<evidence type="ECO:0000313" key="3">
    <source>
        <dbReference type="EMBL" id="ODS22384.1"/>
    </source>
</evidence>
<proteinExistence type="predicted"/>
<dbReference type="AlphaFoldDB" id="A0A1D2QLD6"/>
<evidence type="ECO:0000259" key="2">
    <source>
        <dbReference type="Pfam" id="PF03432"/>
    </source>
</evidence>
<dbReference type="EMBL" id="MDLC01000089">
    <property type="protein sequence ID" value="ODS22384.1"/>
    <property type="molecule type" value="Genomic_DNA"/>
</dbReference>
<accession>A0A1D2QLD6</accession>
<protein>
    <recommendedName>
        <fullName evidence="2">MobA/VirD2-like nuclease domain-containing protein</fullName>
    </recommendedName>
</protein>